<keyword evidence="9" id="KW-1185">Reference proteome</keyword>
<feature type="transmembrane region" description="Helical" evidence="6">
    <location>
        <begin position="245"/>
        <end position="267"/>
    </location>
</feature>
<evidence type="ECO:0000313" key="10">
    <source>
        <dbReference type="Proteomes" id="UP000254919"/>
    </source>
</evidence>
<name>A0A1S8D571_9PROT</name>
<evidence type="ECO:0000256" key="3">
    <source>
        <dbReference type="ARBA" id="ARBA00022989"/>
    </source>
</evidence>
<dbReference type="GO" id="GO:0005886">
    <property type="term" value="C:plasma membrane"/>
    <property type="evidence" value="ECO:0007669"/>
    <property type="project" value="TreeGrafter"/>
</dbReference>
<dbReference type="Proteomes" id="UP000054844">
    <property type="component" value="Unassembled WGS sequence"/>
</dbReference>
<dbReference type="InterPro" id="IPR023271">
    <property type="entry name" value="Aquaporin-like"/>
</dbReference>
<dbReference type="Pfam" id="PF01226">
    <property type="entry name" value="Form_Nir_trans"/>
    <property type="match status" value="1"/>
</dbReference>
<evidence type="ECO:0000256" key="5">
    <source>
        <dbReference type="SAM" id="MobiDB-lite"/>
    </source>
</evidence>
<sequence>MADEQPGGMTRAEEESAEEMAAPRSRVIHEVIRRQGEEELSRPVGSLFWSGVAGGLAIMTSVIAEAALHHKLPASMPGREAIADLGYSLGFLMVVLGRMQLFTEQTIVTVLPVMAAPDWKRFGTAARLWAVVFAANMVGTCVAAAVSLWLPLMEPPLLASMLDISSGLLRKTPLDILRQGIPAGFLIASLAWIRGGISSGDFWVVLALTYAIALGGFTHVVAGSAEAFLLLFAGQAGLAQVLGGIILPALIGNIIGGTGLFAVLVHAQVRQEI</sequence>
<feature type="transmembrane region" description="Helical" evidence="6">
    <location>
        <begin position="205"/>
        <end position="233"/>
    </location>
</feature>
<proteinExistence type="predicted"/>
<dbReference type="EMBL" id="LLWF02000032">
    <property type="protein sequence ID" value="ONH83089.1"/>
    <property type="molecule type" value="Genomic_DNA"/>
</dbReference>
<feature type="transmembrane region" description="Helical" evidence="6">
    <location>
        <begin position="47"/>
        <end position="68"/>
    </location>
</feature>
<dbReference type="GO" id="GO:0015499">
    <property type="term" value="F:formate transmembrane transporter activity"/>
    <property type="evidence" value="ECO:0007669"/>
    <property type="project" value="TreeGrafter"/>
</dbReference>
<dbReference type="EMBL" id="UGVN01000001">
    <property type="protein sequence ID" value="SUE38778.1"/>
    <property type="molecule type" value="Genomic_DNA"/>
</dbReference>
<evidence type="ECO:0000313" key="8">
    <source>
        <dbReference type="EMBL" id="SUE38778.1"/>
    </source>
</evidence>
<evidence type="ECO:0000256" key="6">
    <source>
        <dbReference type="SAM" id="Phobius"/>
    </source>
</evidence>
<dbReference type="RefSeq" id="WP_019461818.1">
    <property type="nucleotide sequence ID" value="NZ_AP031462.1"/>
</dbReference>
<dbReference type="GeneID" id="99631928"/>
<evidence type="ECO:0000313" key="9">
    <source>
        <dbReference type="Proteomes" id="UP000054844"/>
    </source>
</evidence>
<dbReference type="Proteomes" id="UP000254919">
    <property type="component" value="Unassembled WGS sequence"/>
</dbReference>
<gene>
    <name evidence="8" type="primary">yfdC</name>
    <name evidence="7" type="ORF">APZ41_011340</name>
    <name evidence="8" type="ORF">NCTC13291_00872</name>
</gene>
<reference evidence="7 9" key="1">
    <citation type="submission" date="2016-12" db="EMBL/GenBank/DDBJ databases">
        <title>Draft genome sequence of Roseomonas mucosa strain AU37, isolated from a peripheral intravenous catheter.</title>
        <authorList>
            <person name="Choudhury M.A."/>
            <person name="Sidjabat H.E."/>
            <person name="Wailan A.M."/>
            <person name="Zhang L."/>
            <person name="Marsh N.M."/>
            <person name="Rickard C.M."/>
            <person name="Davies M."/>
            <person name="Mcmillan D.J."/>
        </authorList>
    </citation>
    <scope>NUCLEOTIDE SEQUENCE [LARGE SCALE GENOMIC DNA]</scope>
    <source>
        <strain evidence="7 9">SAVE376</strain>
    </source>
</reference>
<feature type="transmembrane region" description="Helical" evidence="6">
    <location>
        <begin position="128"/>
        <end position="152"/>
    </location>
</feature>
<dbReference type="Gene3D" id="1.20.1080.10">
    <property type="entry name" value="Glycerol uptake facilitator protein"/>
    <property type="match status" value="1"/>
</dbReference>
<dbReference type="AlphaFoldDB" id="A0A1S8D571"/>
<dbReference type="PANTHER" id="PTHR30520:SF2">
    <property type="entry name" value="INNER MEMBRANE PROTEIN YFDC"/>
    <property type="match status" value="1"/>
</dbReference>
<evidence type="ECO:0000256" key="2">
    <source>
        <dbReference type="ARBA" id="ARBA00022692"/>
    </source>
</evidence>
<evidence type="ECO:0000313" key="7">
    <source>
        <dbReference type="EMBL" id="ONH83089.1"/>
    </source>
</evidence>
<accession>A0A1S8D571</accession>
<keyword evidence="4 6" id="KW-0472">Membrane</keyword>
<organism evidence="7 9">
    <name type="scientific">Roseomonas mucosa</name>
    <dbReference type="NCBI Taxonomy" id="207340"/>
    <lineage>
        <taxon>Bacteria</taxon>
        <taxon>Pseudomonadati</taxon>
        <taxon>Pseudomonadota</taxon>
        <taxon>Alphaproteobacteria</taxon>
        <taxon>Acetobacterales</taxon>
        <taxon>Roseomonadaceae</taxon>
        <taxon>Roseomonas</taxon>
    </lineage>
</organism>
<keyword evidence="3 6" id="KW-1133">Transmembrane helix</keyword>
<keyword evidence="2 6" id="KW-0812">Transmembrane</keyword>
<reference evidence="8 10" key="2">
    <citation type="submission" date="2018-06" db="EMBL/GenBank/DDBJ databases">
        <authorList>
            <consortium name="Pathogen Informatics"/>
            <person name="Doyle S."/>
        </authorList>
    </citation>
    <scope>NUCLEOTIDE SEQUENCE [LARGE SCALE GENOMIC DNA]</scope>
    <source>
        <strain evidence="8 10">NCTC13291</strain>
    </source>
</reference>
<dbReference type="STRING" id="207340.APZ41_011340"/>
<dbReference type="PANTHER" id="PTHR30520">
    <property type="entry name" value="FORMATE TRANSPORTER-RELATED"/>
    <property type="match status" value="1"/>
</dbReference>
<evidence type="ECO:0000256" key="4">
    <source>
        <dbReference type="ARBA" id="ARBA00023136"/>
    </source>
</evidence>
<feature type="region of interest" description="Disordered" evidence="5">
    <location>
        <begin position="1"/>
        <end position="24"/>
    </location>
</feature>
<feature type="transmembrane region" description="Helical" evidence="6">
    <location>
        <begin position="176"/>
        <end position="193"/>
    </location>
</feature>
<comment type="subcellular location">
    <subcellularLocation>
        <location evidence="1">Membrane</location>
        <topology evidence="1">Multi-pass membrane protein</topology>
    </subcellularLocation>
</comment>
<evidence type="ECO:0000256" key="1">
    <source>
        <dbReference type="ARBA" id="ARBA00004141"/>
    </source>
</evidence>
<dbReference type="InterPro" id="IPR000292">
    <property type="entry name" value="For/NO2_transpt"/>
</dbReference>
<protein>
    <submittedName>
        <fullName evidence="8">Inner membrane protein yfdC</fullName>
    </submittedName>
    <submittedName>
        <fullName evidence="7">Transporter (Formate/nitrite transporter family protein)</fullName>
    </submittedName>
</protein>